<proteinExistence type="predicted"/>
<reference evidence="1" key="2">
    <citation type="journal article" date="2015" name="Fish Shellfish Immunol.">
        <title>Early steps in the European eel (Anguilla anguilla)-Vibrio vulnificus interaction in the gills: Role of the RtxA13 toxin.</title>
        <authorList>
            <person name="Callol A."/>
            <person name="Pajuelo D."/>
            <person name="Ebbesson L."/>
            <person name="Teles M."/>
            <person name="MacKenzie S."/>
            <person name="Amaro C."/>
        </authorList>
    </citation>
    <scope>NUCLEOTIDE SEQUENCE</scope>
</reference>
<name>A0A0E9X9K6_ANGAN</name>
<protein>
    <submittedName>
        <fullName evidence="1">Uncharacterized protein</fullName>
    </submittedName>
</protein>
<organism evidence="1">
    <name type="scientific">Anguilla anguilla</name>
    <name type="common">European freshwater eel</name>
    <name type="synonym">Muraena anguilla</name>
    <dbReference type="NCBI Taxonomy" id="7936"/>
    <lineage>
        <taxon>Eukaryota</taxon>
        <taxon>Metazoa</taxon>
        <taxon>Chordata</taxon>
        <taxon>Craniata</taxon>
        <taxon>Vertebrata</taxon>
        <taxon>Euteleostomi</taxon>
        <taxon>Actinopterygii</taxon>
        <taxon>Neopterygii</taxon>
        <taxon>Teleostei</taxon>
        <taxon>Anguilliformes</taxon>
        <taxon>Anguillidae</taxon>
        <taxon>Anguilla</taxon>
    </lineage>
</organism>
<dbReference type="AlphaFoldDB" id="A0A0E9X9K6"/>
<dbReference type="EMBL" id="GBXM01009308">
    <property type="protein sequence ID" value="JAH99269.1"/>
    <property type="molecule type" value="Transcribed_RNA"/>
</dbReference>
<sequence>MYSIITLVIEEILVSFCLSV</sequence>
<reference evidence="1" key="1">
    <citation type="submission" date="2014-11" db="EMBL/GenBank/DDBJ databases">
        <authorList>
            <person name="Amaro Gonzalez C."/>
        </authorList>
    </citation>
    <scope>NUCLEOTIDE SEQUENCE</scope>
</reference>
<evidence type="ECO:0000313" key="1">
    <source>
        <dbReference type="EMBL" id="JAH99269.1"/>
    </source>
</evidence>
<accession>A0A0E9X9K6</accession>